<dbReference type="HOGENOM" id="CLU_3295944_0_0_11"/>
<protein>
    <submittedName>
        <fullName evidence="1">Uncharacterized protein</fullName>
    </submittedName>
</protein>
<organism evidence="1 2">
    <name type="scientific">Rothia dentocariosa (strain ATCC 17931 / CDC X599 / XDIA)</name>
    <dbReference type="NCBI Taxonomy" id="762948"/>
    <lineage>
        <taxon>Bacteria</taxon>
        <taxon>Bacillati</taxon>
        <taxon>Actinomycetota</taxon>
        <taxon>Actinomycetes</taxon>
        <taxon>Micrococcales</taxon>
        <taxon>Micrococcaceae</taxon>
        <taxon>Rothia</taxon>
    </lineage>
</organism>
<accession>E3H4C2</accession>
<gene>
    <name evidence="1" type="ordered locus">HMPREF0733_11168</name>
</gene>
<dbReference type="Proteomes" id="UP000000387">
    <property type="component" value="Chromosome"/>
</dbReference>
<dbReference type="AlphaFoldDB" id="E3H4C2"/>
<evidence type="ECO:0000313" key="1">
    <source>
        <dbReference type="EMBL" id="ADP40625.1"/>
    </source>
</evidence>
<evidence type="ECO:0000313" key="2">
    <source>
        <dbReference type="Proteomes" id="UP000000387"/>
    </source>
</evidence>
<reference evidence="2" key="1">
    <citation type="submission" date="2010-10" db="EMBL/GenBank/DDBJ databases">
        <title>The complete genome of Rothia dentocariosa ATCC 17931.</title>
        <authorList>
            <person name="Muzny D."/>
            <person name="Qin X."/>
            <person name="Buhay C."/>
            <person name="Dugan-Rocha S."/>
            <person name="Ding Y."/>
            <person name="Chen G."/>
            <person name="Hawes A."/>
            <person name="Holder M."/>
            <person name="Jhangiani S."/>
            <person name="Johnson A."/>
            <person name="Khan Z."/>
            <person name="Li Z."/>
            <person name="Liu W."/>
            <person name="Liu X."/>
            <person name="Perez L."/>
            <person name="Shen H."/>
            <person name="Wang Q."/>
            <person name="Watt J."/>
            <person name="Xi L."/>
            <person name="Xin Y."/>
            <person name="Zhou J."/>
            <person name="Deng J."/>
            <person name="Jiang H."/>
            <person name="Liu Y."/>
            <person name="Qu J."/>
            <person name="Song X.-Z."/>
            <person name="Zhang L."/>
            <person name="Villasana D."/>
            <person name="Johnson A."/>
            <person name="Liu J."/>
            <person name="Liyanage D."/>
            <person name="Lorensuhewa L."/>
            <person name="Robinson T."/>
            <person name="Song A."/>
            <person name="Song B.-B."/>
            <person name="Dinh H."/>
            <person name="Thornton R."/>
            <person name="Coyle M."/>
            <person name="Francisco L."/>
            <person name="Jackson L."/>
            <person name="Javaid M."/>
            <person name="Korchina V."/>
            <person name="Kovar C."/>
            <person name="Mata R."/>
            <person name="Mathew T."/>
            <person name="Ngo R."/>
            <person name="Nguyen L."/>
            <person name="Nguyen N."/>
            <person name="Okwuonu G."/>
            <person name="Ongeri F."/>
            <person name="Pham C."/>
            <person name="Simmons D."/>
            <person name="Wilczek-Boney K."/>
            <person name="Hale W."/>
            <person name="Jakkamsetti A."/>
            <person name="Pham P."/>
            <person name="Ruth R."/>
            <person name="San Lucas F."/>
            <person name="Warren J."/>
            <person name="Zhang J."/>
            <person name="Zhao Z."/>
            <person name="Zhou C."/>
            <person name="Zhu D."/>
            <person name="Lee S."/>
            <person name="Bess C."/>
            <person name="Blankenburg K."/>
            <person name="Forbes L."/>
            <person name="Fu Q."/>
            <person name="Gubbala S."/>
            <person name="Hirani K."/>
            <person name="Jayaseelan J.C."/>
            <person name="Lara F."/>
            <person name="Munidasa M."/>
            <person name="Palculict T."/>
            <person name="Patil S."/>
            <person name="Pu L.-L."/>
            <person name="Saada N."/>
            <person name="Tang L."/>
            <person name="Weissenberger G."/>
            <person name="Zhu Y."/>
            <person name="Hemphill L."/>
            <person name="Shang Y."/>
            <person name="Youmans B."/>
            <person name="Ayvaz T."/>
            <person name="Ross M."/>
            <person name="Santibanez J."/>
            <person name="Aqrawi P."/>
            <person name="Gross S."/>
            <person name="Joshi V."/>
            <person name="Fowler G."/>
            <person name="Nazareth L."/>
            <person name="Reid J."/>
            <person name="Worley K."/>
            <person name="Petrosino J."/>
            <person name="Highlander S."/>
            <person name="Gibbs R."/>
        </authorList>
    </citation>
    <scope>NUCLEOTIDE SEQUENCE [LARGE SCALE GENOMIC DNA]</scope>
    <source>
        <strain evidence="2">ATCC 17931 / CDC X599 / XDIA</strain>
    </source>
</reference>
<dbReference type="KEGG" id="rdn:HMPREF0733_11168"/>
<sequence>MLFAGVIQKNFEKFLVTIKYLLTSNYVGEQGILEGGVRRV</sequence>
<proteinExistence type="predicted"/>
<name>E3H4C2_ROTDC</name>
<dbReference type="EMBL" id="CP002280">
    <property type="protein sequence ID" value="ADP40625.1"/>
    <property type="molecule type" value="Genomic_DNA"/>
</dbReference>